<dbReference type="EMBL" id="QXXA01000015">
    <property type="protein sequence ID" value="NBI07819.1"/>
    <property type="molecule type" value="Genomic_DNA"/>
</dbReference>
<reference evidence="2 3" key="1">
    <citation type="submission" date="2018-08" db="EMBL/GenBank/DDBJ databases">
        <title>Murine metabolic-syndrome-specific gut microbial biobank.</title>
        <authorList>
            <person name="Liu C."/>
        </authorList>
    </citation>
    <scope>NUCLEOTIDE SEQUENCE [LARGE SCALE GENOMIC DNA]</scope>
    <source>
        <strain evidence="2 3">583</strain>
    </source>
</reference>
<organism evidence="2 3">
    <name type="scientific">Senegalia massiliensis</name>
    <dbReference type="NCBI Taxonomy" id="1720316"/>
    <lineage>
        <taxon>Bacteria</taxon>
        <taxon>Bacillati</taxon>
        <taxon>Bacillota</taxon>
        <taxon>Clostridia</taxon>
        <taxon>Eubacteriales</taxon>
        <taxon>Clostridiaceae</taxon>
        <taxon>Senegalia</taxon>
    </lineage>
</organism>
<keyword evidence="3" id="KW-1185">Reference proteome</keyword>
<sequence>MEYNNNKYINWNYIILINLSGGALMAESKKIVVSMPKTLLNEIDGIVSIEKKNRSEFIREAMRLYIRERKKIQIRERMKIGYREMANINLALAEIGIEADNCELCDYESKLTGCD</sequence>
<dbReference type="GO" id="GO:0006355">
    <property type="term" value="P:regulation of DNA-templated transcription"/>
    <property type="evidence" value="ECO:0007669"/>
    <property type="project" value="InterPro"/>
</dbReference>
<dbReference type="Gene3D" id="1.10.1220.10">
    <property type="entry name" value="Met repressor-like"/>
    <property type="match status" value="1"/>
</dbReference>
<dbReference type="SUPFAM" id="SSF47598">
    <property type="entry name" value="Ribbon-helix-helix"/>
    <property type="match status" value="1"/>
</dbReference>
<dbReference type="InterPro" id="IPR010985">
    <property type="entry name" value="Ribbon_hlx_hlx"/>
</dbReference>
<dbReference type="OrthoDB" id="1634058at2"/>
<evidence type="ECO:0000259" key="1">
    <source>
        <dbReference type="Pfam" id="PF15919"/>
    </source>
</evidence>
<dbReference type="CDD" id="cd22231">
    <property type="entry name" value="RHH_NikR_HicB-like"/>
    <property type="match status" value="1"/>
</dbReference>
<dbReference type="InterPro" id="IPR031807">
    <property type="entry name" value="HicB-like"/>
</dbReference>
<dbReference type="Pfam" id="PF15919">
    <property type="entry name" value="HicB_lk_antitox"/>
    <property type="match status" value="1"/>
</dbReference>
<dbReference type="InterPro" id="IPR013321">
    <property type="entry name" value="Arc_rbn_hlx_hlx"/>
</dbReference>
<proteinExistence type="predicted"/>
<evidence type="ECO:0000313" key="2">
    <source>
        <dbReference type="EMBL" id="NBI07819.1"/>
    </source>
</evidence>
<dbReference type="RefSeq" id="WP_160198286.1">
    <property type="nucleotide sequence ID" value="NZ_QXXA01000015.1"/>
</dbReference>
<protein>
    <submittedName>
        <fullName evidence="2">CopG family transcriptional regulator</fullName>
    </submittedName>
</protein>
<dbReference type="AlphaFoldDB" id="A0A845R1E0"/>
<gene>
    <name evidence="2" type="ORF">D3Z33_13240</name>
</gene>
<evidence type="ECO:0000313" key="3">
    <source>
        <dbReference type="Proteomes" id="UP000467132"/>
    </source>
</evidence>
<dbReference type="Proteomes" id="UP000467132">
    <property type="component" value="Unassembled WGS sequence"/>
</dbReference>
<accession>A0A845R1E0</accession>
<name>A0A845R1E0_9CLOT</name>
<feature type="domain" description="HicB-like antitoxin of toxin-antitoxin system" evidence="1">
    <location>
        <begin position="4"/>
        <end position="60"/>
    </location>
</feature>
<comment type="caution">
    <text evidence="2">The sequence shown here is derived from an EMBL/GenBank/DDBJ whole genome shotgun (WGS) entry which is preliminary data.</text>
</comment>